<gene>
    <name evidence="1" type="ORF">NLI96_g10184</name>
</gene>
<dbReference type="SUPFAM" id="SSF52047">
    <property type="entry name" value="RNI-like"/>
    <property type="match status" value="1"/>
</dbReference>
<comment type="caution">
    <text evidence="1">The sequence shown here is derived from an EMBL/GenBank/DDBJ whole genome shotgun (WGS) entry which is preliminary data.</text>
</comment>
<dbReference type="Gene3D" id="3.80.10.10">
    <property type="entry name" value="Ribonuclease Inhibitor"/>
    <property type="match status" value="1"/>
</dbReference>
<organism evidence="1 2">
    <name type="scientific">Meripilus lineatus</name>
    <dbReference type="NCBI Taxonomy" id="2056292"/>
    <lineage>
        <taxon>Eukaryota</taxon>
        <taxon>Fungi</taxon>
        <taxon>Dikarya</taxon>
        <taxon>Basidiomycota</taxon>
        <taxon>Agaricomycotina</taxon>
        <taxon>Agaricomycetes</taxon>
        <taxon>Polyporales</taxon>
        <taxon>Meripilaceae</taxon>
        <taxon>Meripilus</taxon>
    </lineage>
</organism>
<keyword evidence="2" id="KW-1185">Reference proteome</keyword>
<evidence type="ECO:0000313" key="2">
    <source>
        <dbReference type="Proteomes" id="UP001212997"/>
    </source>
</evidence>
<dbReference type="InterPro" id="IPR032675">
    <property type="entry name" value="LRR_dom_sf"/>
</dbReference>
<dbReference type="Proteomes" id="UP001212997">
    <property type="component" value="Unassembled WGS sequence"/>
</dbReference>
<protein>
    <submittedName>
        <fullName evidence="1">Uncharacterized protein</fullName>
    </submittedName>
</protein>
<reference evidence="1" key="1">
    <citation type="submission" date="2022-07" db="EMBL/GenBank/DDBJ databases">
        <title>Genome Sequence of Physisporinus lineatus.</title>
        <authorList>
            <person name="Buettner E."/>
        </authorList>
    </citation>
    <scope>NUCLEOTIDE SEQUENCE</scope>
    <source>
        <strain evidence="1">VT162</strain>
    </source>
</reference>
<name>A0AAD5UU84_9APHY</name>
<dbReference type="EMBL" id="JANAWD010000559">
    <property type="protein sequence ID" value="KAJ3477851.1"/>
    <property type="molecule type" value="Genomic_DNA"/>
</dbReference>
<sequence>MKTLPPETWKVRGSVEEPVGMFTLTRAINQHEWKRFNYYASLIRTLHIDSGSRENMSWSAEVLTALYLHRNSEGTDLLPNLRNLIVSEYPWDRSTNTQAAVLLSRSLKSIEITPETGREDWAQSLLGYLPSSCPNLESVRVRGCKTLPCHITEALSLMEGLRYFRCDAFVSIETCLRLFQLPELRYLSIGISHDEDGESAPIPGPPLPPRVVSQSLTDLDLRFKGTPYSLKLLEFCCFPVLRNINMSVDDSRLLPSSVAILHDRCQPDLLRTFKMFLKHRSSPRQPVPRHLIDRLLRFKNLQEVDISTLPLVPPVDNTILRKMATAWPQLSKLRMPHYKENPQIESRITLSGLVPLAQRCPELEELQISLCITPPPLSIHLLPGRGLSESRLQTIEVHDSPVQLWIWAAGFLSGLFPELKTITSSAHRDNWEKVNATLVFFNQVRLQERGEVTAHEQLQADS</sequence>
<accession>A0AAD5UU84</accession>
<evidence type="ECO:0000313" key="1">
    <source>
        <dbReference type="EMBL" id="KAJ3477851.1"/>
    </source>
</evidence>
<dbReference type="AlphaFoldDB" id="A0AAD5UU84"/>
<proteinExistence type="predicted"/>